<gene>
    <name evidence="1" type="ORF">OG517_41740</name>
</gene>
<name>A0ABZ1TPS1_STRVG</name>
<keyword evidence="2" id="KW-1185">Reference proteome</keyword>
<organism evidence="1 2">
    <name type="scientific">Streptomyces virginiae</name>
    <name type="common">Streptomyces cinnamonensis</name>
    <dbReference type="NCBI Taxonomy" id="1961"/>
    <lineage>
        <taxon>Bacteria</taxon>
        <taxon>Bacillati</taxon>
        <taxon>Actinomycetota</taxon>
        <taxon>Actinomycetes</taxon>
        <taxon>Kitasatosporales</taxon>
        <taxon>Streptomycetaceae</taxon>
        <taxon>Streptomyces</taxon>
    </lineage>
</organism>
<accession>A0ABZ1TPS1</accession>
<dbReference type="EMBL" id="CP108090">
    <property type="protein sequence ID" value="WUQ17383.1"/>
    <property type="molecule type" value="Genomic_DNA"/>
</dbReference>
<dbReference type="RefSeq" id="WP_328965603.1">
    <property type="nucleotide sequence ID" value="NZ_CP108090.1"/>
</dbReference>
<evidence type="ECO:0000313" key="2">
    <source>
        <dbReference type="Proteomes" id="UP001432039"/>
    </source>
</evidence>
<protein>
    <submittedName>
        <fullName evidence="1">Uncharacterized protein</fullName>
    </submittedName>
</protein>
<evidence type="ECO:0000313" key="1">
    <source>
        <dbReference type="EMBL" id="WUQ17383.1"/>
    </source>
</evidence>
<dbReference type="Proteomes" id="UP001432039">
    <property type="component" value="Chromosome"/>
</dbReference>
<sequence length="64" mass="6809">MSFFELATDRVNATERFSVEWAAAASGASSLVSRDKGPLELAGLNADPAARPVSDDQAVVSRWL</sequence>
<proteinExistence type="predicted"/>
<reference evidence="1" key="1">
    <citation type="submission" date="2022-10" db="EMBL/GenBank/DDBJ databases">
        <title>The complete genomes of actinobacterial strains from the NBC collection.</title>
        <authorList>
            <person name="Joergensen T.S."/>
            <person name="Alvarez Arevalo M."/>
            <person name="Sterndorff E.B."/>
            <person name="Faurdal D."/>
            <person name="Vuksanovic O."/>
            <person name="Mourched A.-S."/>
            <person name="Charusanti P."/>
            <person name="Shaw S."/>
            <person name="Blin K."/>
            <person name="Weber T."/>
        </authorList>
    </citation>
    <scope>NUCLEOTIDE SEQUENCE</scope>
    <source>
        <strain evidence="1">NBC_00248</strain>
    </source>
</reference>